<feature type="transmembrane region" description="Helical" evidence="1">
    <location>
        <begin position="67"/>
        <end position="86"/>
    </location>
</feature>
<feature type="transmembrane region" description="Helical" evidence="1">
    <location>
        <begin position="132"/>
        <end position="153"/>
    </location>
</feature>
<feature type="transmembrane region" description="Helical" evidence="1">
    <location>
        <begin position="165"/>
        <end position="186"/>
    </location>
</feature>
<evidence type="ECO:0000313" key="2">
    <source>
        <dbReference type="EMBL" id="KAA6344103.1"/>
    </source>
</evidence>
<accession>A0A5J4SFQ4</accession>
<name>A0A5J4SFQ4_9ZZZZ</name>
<proteinExistence type="predicted"/>
<sequence>MELVIQILILFIVVNGIIKLSFWKLWQATVFGLICGIFIIVACRYAILQSKTQLADYLRNIKVMQDIAVLVTVDSAVCFAFCFTALKKLFGEQVKRWVLLLCWWYPGLLLFPVLFYILTQMIFAFSGADFKVISYILASTFFVVLLGLSRFIRYLYPEKELQLEVHFLVSFFVCVIGLITTVNGNVTYKTISEPLHTGALLLFLVLFVILFLTGFFWNKVKWRIHKKSRT</sequence>
<feature type="transmembrane region" description="Helical" evidence="1">
    <location>
        <begin position="98"/>
        <end position="126"/>
    </location>
</feature>
<keyword evidence="1" id="KW-1133">Transmembrane helix</keyword>
<feature type="transmembrane region" description="Helical" evidence="1">
    <location>
        <begin position="30"/>
        <end position="47"/>
    </location>
</feature>
<protein>
    <submittedName>
        <fullName evidence="2">Uncharacterized protein</fullName>
    </submittedName>
</protein>
<feature type="transmembrane region" description="Helical" evidence="1">
    <location>
        <begin position="6"/>
        <end position="23"/>
    </location>
</feature>
<organism evidence="2">
    <name type="scientific">termite gut metagenome</name>
    <dbReference type="NCBI Taxonomy" id="433724"/>
    <lineage>
        <taxon>unclassified sequences</taxon>
        <taxon>metagenomes</taxon>
        <taxon>organismal metagenomes</taxon>
    </lineage>
</organism>
<evidence type="ECO:0000256" key="1">
    <source>
        <dbReference type="SAM" id="Phobius"/>
    </source>
</evidence>
<comment type="caution">
    <text evidence="2">The sequence shown here is derived from an EMBL/GenBank/DDBJ whole genome shotgun (WGS) entry which is preliminary data.</text>
</comment>
<keyword evidence="1" id="KW-0812">Transmembrane</keyword>
<keyword evidence="1" id="KW-0472">Membrane</keyword>
<reference evidence="2" key="1">
    <citation type="submission" date="2019-03" db="EMBL/GenBank/DDBJ databases">
        <title>Single cell metagenomics reveals metabolic interactions within the superorganism composed of flagellate Streblomastix strix and complex community of Bacteroidetes bacteria on its surface.</title>
        <authorList>
            <person name="Treitli S.C."/>
            <person name="Kolisko M."/>
            <person name="Husnik F."/>
            <person name="Keeling P."/>
            <person name="Hampl V."/>
        </authorList>
    </citation>
    <scope>NUCLEOTIDE SEQUENCE</scope>
    <source>
        <strain evidence="2">STM</strain>
    </source>
</reference>
<gene>
    <name evidence="2" type="ORF">EZS27_008258</name>
</gene>
<feature type="transmembrane region" description="Helical" evidence="1">
    <location>
        <begin position="198"/>
        <end position="217"/>
    </location>
</feature>
<dbReference type="AlphaFoldDB" id="A0A5J4SFQ4"/>
<dbReference type="EMBL" id="SNRY01000235">
    <property type="protein sequence ID" value="KAA6344103.1"/>
    <property type="molecule type" value="Genomic_DNA"/>
</dbReference>